<dbReference type="GO" id="GO:0020037">
    <property type="term" value="F:heme binding"/>
    <property type="evidence" value="ECO:0007669"/>
    <property type="project" value="InterPro"/>
</dbReference>
<dbReference type="InterPro" id="IPR037217">
    <property type="entry name" value="Trp/Indoleamine_2_3_dOase-like"/>
</dbReference>
<protein>
    <recommendedName>
        <fullName evidence="5">Indoleamine 2,3-dioxygenase</fullName>
    </recommendedName>
</protein>
<evidence type="ECO:0008006" key="5">
    <source>
        <dbReference type="Google" id="ProtNLM"/>
    </source>
</evidence>
<reference evidence="3 4" key="1">
    <citation type="submission" date="2019-09" db="EMBL/GenBank/DDBJ databases">
        <title>Actinomadura physcomitrii sp. nov., a novel actinomycete isolated from moss [Physcomitrium sphaericum (Ludw) Fuernr].</title>
        <authorList>
            <person name="Liu C."/>
            <person name="Zhuang X."/>
        </authorList>
    </citation>
    <scope>NUCLEOTIDE SEQUENCE [LARGE SCALE GENOMIC DNA]</scope>
    <source>
        <strain evidence="3 4">CYP1-1B</strain>
    </source>
</reference>
<keyword evidence="4" id="KW-1185">Reference proteome</keyword>
<evidence type="ECO:0000256" key="2">
    <source>
        <dbReference type="ARBA" id="ARBA00023004"/>
    </source>
</evidence>
<dbReference type="OrthoDB" id="505370at2"/>
<dbReference type="AlphaFoldDB" id="A0A6L3W4C7"/>
<gene>
    <name evidence="3" type="ORF">F9B16_11545</name>
</gene>
<evidence type="ECO:0000313" key="4">
    <source>
        <dbReference type="Proteomes" id="UP000483004"/>
    </source>
</evidence>
<dbReference type="GO" id="GO:0046872">
    <property type="term" value="F:metal ion binding"/>
    <property type="evidence" value="ECO:0007669"/>
    <property type="project" value="UniProtKB-KW"/>
</dbReference>
<dbReference type="GO" id="GO:0019441">
    <property type="term" value="P:L-tryptophan catabolic process to kynurenine"/>
    <property type="evidence" value="ECO:0007669"/>
    <property type="project" value="InterPro"/>
</dbReference>
<dbReference type="Gene3D" id="1.20.58.480">
    <property type="match status" value="1"/>
</dbReference>
<accession>A0A6L3W4C7</accession>
<dbReference type="PANTHER" id="PTHR28657">
    <property type="entry name" value="INDOLEAMINE 2,3-DIOXYGENASE"/>
    <property type="match status" value="1"/>
</dbReference>
<dbReference type="SUPFAM" id="SSF140959">
    <property type="entry name" value="Indolic compounds 2,3-dioxygenase-like"/>
    <property type="match status" value="1"/>
</dbReference>
<evidence type="ECO:0000256" key="1">
    <source>
        <dbReference type="ARBA" id="ARBA00022723"/>
    </source>
</evidence>
<dbReference type="EMBL" id="WBMR01000023">
    <property type="protein sequence ID" value="KAB2383680.1"/>
    <property type="molecule type" value="Genomic_DNA"/>
</dbReference>
<sequence>MTGIRLADYDLDDELGFLPGTDPLRSLPTEYAEWDEIGAALPKHLVMGRGRDLLRDVPQLDIAGLRTTAELERAMLLLSYFAHGYLNDTDPPAQVLPASIALPWHAVATRLGRPPILSYASHQFHNWGRFDSSGPVALGNLTRLQDFLGGMDDDWFVMVHVAIEAAAAPGLNAMIRAQDAVLAGDAELLAERLREVAASLGAMQHTLDRMPERCDPYVYYHRVRRFLFGTKNNPAFPEGLVYEGVVEYGGKPQQFSGETGAQSAIIPFLATALGIEHQDDPLNDYMFSLRDYMPRGHRAFIEEAGSRADIRGAVLAWRTRAACEAYNECIDALRSFHHLHLRYAAAYVHRQGQKSDANSSSTGTGGTPFMKYLKLHLDNIATHTIEIGRSS</sequence>
<comment type="caution">
    <text evidence="3">The sequence shown here is derived from an EMBL/GenBank/DDBJ whole genome shotgun (WGS) entry which is preliminary data.</text>
</comment>
<organism evidence="3 4">
    <name type="scientific">Actinomadura montaniterrae</name>
    <dbReference type="NCBI Taxonomy" id="1803903"/>
    <lineage>
        <taxon>Bacteria</taxon>
        <taxon>Bacillati</taxon>
        <taxon>Actinomycetota</taxon>
        <taxon>Actinomycetes</taxon>
        <taxon>Streptosporangiales</taxon>
        <taxon>Thermomonosporaceae</taxon>
        <taxon>Actinomadura</taxon>
    </lineage>
</organism>
<keyword evidence="2" id="KW-0408">Iron</keyword>
<dbReference type="PANTHER" id="PTHR28657:SF5">
    <property type="entry name" value="INDOLEAMINE 2,3-DIOXYGENASE"/>
    <property type="match status" value="1"/>
</dbReference>
<dbReference type="GO" id="GO:0016491">
    <property type="term" value="F:oxidoreductase activity"/>
    <property type="evidence" value="ECO:0007669"/>
    <property type="project" value="UniProtKB-ARBA"/>
</dbReference>
<evidence type="ECO:0000313" key="3">
    <source>
        <dbReference type="EMBL" id="KAB2383680.1"/>
    </source>
</evidence>
<keyword evidence="1" id="KW-0479">Metal-binding</keyword>
<dbReference type="InterPro" id="IPR000898">
    <property type="entry name" value="Indolamine_dOase"/>
</dbReference>
<dbReference type="Pfam" id="PF01231">
    <property type="entry name" value="IDO"/>
    <property type="match status" value="1"/>
</dbReference>
<dbReference type="Proteomes" id="UP000483004">
    <property type="component" value="Unassembled WGS sequence"/>
</dbReference>
<name>A0A6L3W4C7_9ACTN</name>
<proteinExistence type="predicted"/>
<dbReference type="RefSeq" id="WP_151540009.1">
    <property type="nucleotide sequence ID" value="NZ_WBMR01000023.1"/>
</dbReference>